<evidence type="ECO:0008006" key="5">
    <source>
        <dbReference type="Google" id="ProtNLM"/>
    </source>
</evidence>
<protein>
    <recommendedName>
        <fullName evidence="5">DUF5077 domain-containing protein</fullName>
    </recommendedName>
</protein>
<feature type="signal peptide" evidence="2">
    <location>
        <begin position="1"/>
        <end position="18"/>
    </location>
</feature>
<comment type="caution">
    <text evidence="3">The sequence shown here is derived from an EMBL/GenBank/DDBJ whole genome shotgun (WGS) entry which is preliminary data.</text>
</comment>
<proteinExistence type="predicted"/>
<dbReference type="EMBL" id="JAEPRA010000020">
    <property type="protein sequence ID" value="KAG2173034.1"/>
    <property type="molecule type" value="Genomic_DNA"/>
</dbReference>
<feature type="chain" id="PRO_5034592647" description="DUF5077 domain-containing protein" evidence="2">
    <location>
        <begin position="19"/>
        <end position="315"/>
    </location>
</feature>
<gene>
    <name evidence="3" type="ORF">INT44_007007</name>
</gene>
<evidence type="ECO:0000256" key="1">
    <source>
        <dbReference type="SAM" id="MobiDB-lite"/>
    </source>
</evidence>
<name>A0A8H7UB01_9FUNG</name>
<dbReference type="InterPro" id="IPR021862">
    <property type="entry name" value="DUF3472"/>
</dbReference>
<feature type="compositionally biased region" description="Basic residues" evidence="1">
    <location>
        <begin position="270"/>
        <end position="315"/>
    </location>
</feature>
<sequence>MKLTAALALSILAETVYGVADHLWYHTDLSNVTEFYNEVNVVPGAEPISTYFMTNGFTGGYFGVQHNTEGKTGKTVLFSVWDNDDGTKTTQQYCGKSSRCSTFGGEGTGLHANYDFQWTAGVTYAALIHAKPLNNGYTDISGYFRHENKEWYHLATYRRKTDSPYLSGLYSFVENPSSYLINDTRRANYGNQWVRNSANKAQELTVADLTHTTLVDSDRYGSGAKGTSFYLFIDGPKNDIPSKTTITRKATGVKPDFDMKGSKGSIKSTQKSHSKRKTTSKHKSEHKKSTHKKSKTTTTKHKSQSKRKSTRKTKQ</sequence>
<dbReference type="OrthoDB" id="6338748at2759"/>
<keyword evidence="4" id="KW-1185">Reference proteome</keyword>
<keyword evidence="2" id="KW-0732">Signal</keyword>
<reference evidence="3" key="1">
    <citation type="submission" date="2020-12" db="EMBL/GenBank/DDBJ databases">
        <title>Metabolic potential, ecology and presence of endohyphal bacteria is reflected in genomic diversity of Mucoromycotina.</title>
        <authorList>
            <person name="Muszewska A."/>
            <person name="Okrasinska A."/>
            <person name="Steczkiewicz K."/>
            <person name="Drgas O."/>
            <person name="Orlowska M."/>
            <person name="Perlinska-Lenart U."/>
            <person name="Aleksandrzak-Piekarczyk T."/>
            <person name="Szatraj K."/>
            <person name="Zielenkiewicz U."/>
            <person name="Pilsyk S."/>
            <person name="Malc E."/>
            <person name="Mieczkowski P."/>
            <person name="Kruszewska J.S."/>
            <person name="Biernat P."/>
            <person name="Pawlowska J."/>
        </authorList>
    </citation>
    <scope>NUCLEOTIDE SEQUENCE</scope>
    <source>
        <strain evidence="3">WA0000051536</strain>
    </source>
</reference>
<evidence type="ECO:0000313" key="4">
    <source>
        <dbReference type="Proteomes" id="UP000612746"/>
    </source>
</evidence>
<accession>A0A8H7UB01</accession>
<dbReference type="Proteomes" id="UP000612746">
    <property type="component" value="Unassembled WGS sequence"/>
</dbReference>
<dbReference type="AlphaFoldDB" id="A0A8H7UB01"/>
<evidence type="ECO:0000256" key="2">
    <source>
        <dbReference type="SAM" id="SignalP"/>
    </source>
</evidence>
<feature type="region of interest" description="Disordered" evidence="1">
    <location>
        <begin position="241"/>
        <end position="315"/>
    </location>
</feature>
<dbReference type="Pfam" id="PF11958">
    <property type="entry name" value="DUF3472"/>
    <property type="match status" value="1"/>
</dbReference>
<organism evidence="3 4">
    <name type="scientific">Umbelopsis vinacea</name>
    <dbReference type="NCBI Taxonomy" id="44442"/>
    <lineage>
        <taxon>Eukaryota</taxon>
        <taxon>Fungi</taxon>
        <taxon>Fungi incertae sedis</taxon>
        <taxon>Mucoromycota</taxon>
        <taxon>Mucoromycotina</taxon>
        <taxon>Umbelopsidomycetes</taxon>
        <taxon>Umbelopsidales</taxon>
        <taxon>Umbelopsidaceae</taxon>
        <taxon>Umbelopsis</taxon>
    </lineage>
</organism>
<evidence type="ECO:0000313" key="3">
    <source>
        <dbReference type="EMBL" id="KAG2173034.1"/>
    </source>
</evidence>